<keyword evidence="12 15" id="KW-0472">Membrane</keyword>
<keyword evidence="4" id="KW-0444">Lipid biosynthesis</keyword>
<dbReference type="GO" id="GO:0036433">
    <property type="term" value="F:di-trans, poly-cis-undecaprenol kinase activity"/>
    <property type="evidence" value="ECO:0007669"/>
    <property type="project" value="UniProtKB-EC"/>
</dbReference>
<evidence type="ECO:0000256" key="2">
    <source>
        <dbReference type="ARBA" id="ARBA00005967"/>
    </source>
</evidence>
<keyword evidence="17" id="KW-1185">Reference proteome</keyword>
<dbReference type="CDD" id="cd14265">
    <property type="entry name" value="UDPK_IM_like"/>
    <property type="match status" value="1"/>
</dbReference>
<keyword evidence="7" id="KW-0547">Nucleotide-binding</keyword>
<name>A0ABS2SRF2_9BACI</name>
<sequence length="129" mass="14807">MALEDRNRRGISRLFRSFAYAFSGIMYVVKNEQNMQIHLFGAVVVFIAAWFFSISSFEWIILLIVVGGVLTAETFNTAIERTVDLVTEEFHPMAKRAKDISAASVFVFCIFAFIIGLWIFVPYLLEYMT</sequence>
<comment type="similarity">
    <text evidence="2">Belongs to the bacterial diacylglycerol kinase family.</text>
</comment>
<accession>A0ABS2SRF2</accession>
<proteinExistence type="inferred from homology"/>
<dbReference type="EMBL" id="JAFBCV010000003">
    <property type="protein sequence ID" value="MBM7838099.1"/>
    <property type="molecule type" value="Genomic_DNA"/>
</dbReference>
<keyword evidence="11" id="KW-0443">Lipid metabolism</keyword>
<organism evidence="16 17">
    <name type="scientific">Shouchella xiaoxiensis</name>
    <dbReference type="NCBI Taxonomy" id="766895"/>
    <lineage>
        <taxon>Bacteria</taxon>
        <taxon>Bacillati</taxon>
        <taxon>Bacillota</taxon>
        <taxon>Bacilli</taxon>
        <taxon>Bacillales</taxon>
        <taxon>Bacillaceae</taxon>
        <taxon>Shouchella</taxon>
    </lineage>
</organism>
<evidence type="ECO:0000256" key="3">
    <source>
        <dbReference type="ARBA" id="ARBA00022475"/>
    </source>
</evidence>
<dbReference type="EC" id="2.7.1.66" evidence="16"/>
<dbReference type="InterPro" id="IPR033717">
    <property type="entry name" value="UDPK"/>
</dbReference>
<evidence type="ECO:0000256" key="13">
    <source>
        <dbReference type="ARBA" id="ARBA00023209"/>
    </source>
</evidence>
<protein>
    <submittedName>
        <fullName evidence="16">Undecaprenol kinase</fullName>
        <ecNumber evidence="16">2.7.1.66</ecNumber>
    </submittedName>
</protein>
<keyword evidence="13" id="KW-0594">Phospholipid biosynthesis</keyword>
<feature type="transmembrane region" description="Helical" evidence="15">
    <location>
        <begin position="12"/>
        <end position="29"/>
    </location>
</feature>
<evidence type="ECO:0000256" key="9">
    <source>
        <dbReference type="ARBA" id="ARBA00022840"/>
    </source>
</evidence>
<keyword evidence="14" id="KW-1208">Phospholipid metabolism</keyword>
<keyword evidence="9" id="KW-0067">ATP-binding</keyword>
<evidence type="ECO:0000313" key="16">
    <source>
        <dbReference type="EMBL" id="MBM7838099.1"/>
    </source>
</evidence>
<dbReference type="Gene3D" id="1.10.287.3610">
    <property type="match status" value="1"/>
</dbReference>
<dbReference type="InterPro" id="IPR036945">
    <property type="entry name" value="DAGK_sf"/>
</dbReference>
<keyword evidence="8 16" id="KW-0418">Kinase</keyword>
<evidence type="ECO:0000256" key="4">
    <source>
        <dbReference type="ARBA" id="ARBA00022516"/>
    </source>
</evidence>
<evidence type="ECO:0000256" key="5">
    <source>
        <dbReference type="ARBA" id="ARBA00022679"/>
    </source>
</evidence>
<evidence type="ECO:0000256" key="7">
    <source>
        <dbReference type="ARBA" id="ARBA00022741"/>
    </source>
</evidence>
<gene>
    <name evidence="16" type="ORF">JOC54_001330</name>
</gene>
<keyword evidence="5 16" id="KW-0808">Transferase</keyword>
<dbReference type="InterPro" id="IPR000829">
    <property type="entry name" value="DAGK"/>
</dbReference>
<feature type="transmembrane region" description="Helical" evidence="15">
    <location>
        <begin position="100"/>
        <end position="125"/>
    </location>
</feature>
<keyword evidence="6 15" id="KW-0812">Transmembrane</keyword>
<evidence type="ECO:0000256" key="8">
    <source>
        <dbReference type="ARBA" id="ARBA00022777"/>
    </source>
</evidence>
<evidence type="ECO:0000256" key="14">
    <source>
        <dbReference type="ARBA" id="ARBA00023264"/>
    </source>
</evidence>
<evidence type="ECO:0000256" key="11">
    <source>
        <dbReference type="ARBA" id="ARBA00023098"/>
    </source>
</evidence>
<evidence type="ECO:0000256" key="15">
    <source>
        <dbReference type="SAM" id="Phobius"/>
    </source>
</evidence>
<dbReference type="Proteomes" id="UP001179280">
    <property type="component" value="Unassembled WGS sequence"/>
</dbReference>
<dbReference type="PANTHER" id="PTHR34299">
    <property type="entry name" value="DIACYLGLYCEROL KINASE"/>
    <property type="match status" value="1"/>
</dbReference>
<comment type="subcellular location">
    <subcellularLocation>
        <location evidence="1">Cell membrane</location>
        <topology evidence="1">Multi-pass membrane protein</topology>
    </subcellularLocation>
</comment>
<comment type="caution">
    <text evidence="16">The sequence shown here is derived from an EMBL/GenBank/DDBJ whole genome shotgun (WGS) entry which is preliminary data.</text>
</comment>
<evidence type="ECO:0000256" key="10">
    <source>
        <dbReference type="ARBA" id="ARBA00022989"/>
    </source>
</evidence>
<evidence type="ECO:0000256" key="12">
    <source>
        <dbReference type="ARBA" id="ARBA00023136"/>
    </source>
</evidence>
<keyword evidence="3" id="KW-1003">Cell membrane</keyword>
<dbReference type="RefSeq" id="WP_035441293.1">
    <property type="nucleotide sequence ID" value="NZ_JAFBCV010000003.1"/>
</dbReference>
<evidence type="ECO:0000256" key="6">
    <source>
        <dbReference type="ARBA" id="ARBA00022692"/>
    </source>
</evidence>
<dbReference type="PANTHER" id="PTHR34299:SF1">
    <property type="entry name" value="DIACYLGLYCEROL KINASE"/>
    <property type="match status" value="1"/>
</dbReference>
<evidence type="ECO:0000313" key="17">
    <source>
        <dbReference type="Proteomes" id="UP001179280"/>
    </source>
</evidence>
<evidence type="ECO:0000256" key="1">
    <source>
        <dbReference type="ARBA" id="ARBA00004651"/>
    </source>
</evidence>
<keyword evidence="10 15" id="KW-1133">Transmembrane helix</keyword>
<dbReference type="Pfam" id="PF01219">
    <property type="entry name" value="DAGK_prokar"/>
    <property type="match status" value="1"/>
</dbReference>
<reference evidence="16" key="1">
    <citation type="submission" date="2021-01" db="EMBL/GenBank/DDBJ databases">
        <title>Genomic Encyclopedia of Type Strains, Phase IV (KMG-IV): sequencing the most valuable type-strain genomes for metagenomic binning, comparative biology and taxonomic classification.</title>
        <authorList>
            <person name="Goeker M."/>
        </authorList>
    </citation>
    <scope>NUCLEOTIDE SEQUENCE</scope>
    <source>
        <strain evidence="16">DSM 21943</strain>
    </source>
</reference>